<dbReference type="InterPro" id="IPR032675">
    <property type="entry name" value="LRR_dom_sf"/>
</dbReference>
<dbReference type="PROSITE" id="PS51450">
    <property type="entry name" value="LRR"/>
    <property type="match status" value="5"/>
</dbReference>
<organism evidence="6 7">
    <name type="scientific">Fulvitalea axinellae</name>
    <dbReference type="NCBI Taxonomy" id="1182444"/>
    <lineage>
        <taxon>Bacteria</taxon>
        <taxon>Pseudomonadati</taxon>
        <taxon>Bacteroidota</taxon>
        <taxon>Cytophagia</taxon>
        <taxon>Cytophagales</taxon>
        <taxon>Persicobacteraceae</taxon>
        <taxon>Fulvitalea</taxon>
    </lineage>
</organism>
<dbReference type="Pfam" id="PF00560">
    <property type="entry name" value="LRR_1"/>
    <property type="match status" value="1"/>
</dbReference>
<feature type="signal peptide" evidence="4">
    <location>
        <begin position="1"/>
        <end position="30"/>
    </location>
</feature>
<keyword evidence="7" id="KW-1185">Reference proteome</keyword>
<dbReference type="NCBIfam" id="TIGR03696">
    <property type="entry name" value="Rhs_assc_core"/>
    <property type="match status" value="1"/>
</dbReference>
<dbReference type="EMBL" id="AP025321">
    <property type="protein sequence ID" value="BDD12865.1"/>
    <property type="molecule type" value="Genomic_DNA"/>
</dbReference>
<accession>A0AAU9DNT5</accession>
<dbReference type="Pfam" id="PF15638">
    <property type="entry name" value="Tox-MPTase2"/>
    <property type="match status" value="1"/>
</dbReference>
<dbReference type="Gene3D" id="3.80.10.10">
    <property type="entry name" value="Ribonuclease Inhibitor"/>
    <property type="match status" value="3"/>
</dbReference>
<gene>
    <name evidence="6" type="ORF">FUAX_52970</name>
</gene>
<proteinExistence type="predicted"/>
<protein>
    <recommendedName>
        <fullName evidence="5">Tox-MPTase2 domain-containing protein</fullName>
    </recommendedName>
</protein>
<sequence>MFFENPIAKAGLRALAALFAIWTAVTPSPAQDGPEIPGWALTGRDGRTRAKLALTKTFPLSELEEGKPYNPFGGNACPEGEYALELVLADNGLGKTDDGPWKLTLGVELRKASQEEPLAVFSLSLDSRAGRYAQRRFHTGNDLDCDGGNQYSLAVTSITTEGKVPVDGVELTENWHSKPEADLETEFGVHLDNVRAKSHRALLSWESAGAGVAEYDAEWVFVDMRDGGYEPGITDPYTYKEPVRVSVRDTRIHIDALHPEGRIFARVRAVAYTDDGKGGTARETGPWMFAGAEGWDYKNYGMQIAGKSGEHWQRVTGFAEEGKRKTSVSYFDDGMRNRQAITDLGTENRVAVAENFYDYEGRPSATPLAVPAQERTLDYIPDFNAFATPGGKRGKERNLYNNGRAENAKLDDGSGAARYYSPRNPDANTQAGAMIPDAEGYAYAHTEYTRDATGRVRRQAGAGEAFRDGGGRAVRHFYTDPSQEELYRLFGPNAGDASQYRKKATVDPNGQASLAYTDLRGKTVATSLTGEAPGNVDPLSSIGEGSQTLEVDLTGRHVTSGDRRITEYRFLNVAPNTAYTFTYNLAAQAKEIAVAGCMECRYAVTFYLIDPAGERVPLRNPSGKVTDILTADLNASNCEAVSALEPEPMTAVLAEIGEYAVYKEVRVRDWSVEEIRNSIDLTAEIEAIEEHYTEMITVLKEDCPVDGGGAGAEELIAEAFLDNANAECESIMTEILSDLDGKGIEINEENIRAHDRHCEYEYCADNVAGEVYAMQLSRKREWKTLRDEALAVPGNKYREEFAVTEYLLEHDPFFTQGYGKKKEDRFWDLMEFELGDDLRGSAERIADPQDRDFWKAPEKGASPVHVLYAELLRTETGEALADKIDKQRWDIYRGYYEEAKKLLVREMARDGIEVGEGEEQKEWSCPAMAEKKNPEASFPDGWKDKDDFDNQVDKFKNTLGLDDGYVSLNTGTDINADRVDLQIKAVTSLCGTVLEEGEKEILIEHIVSYFRRKKHLAFMFGFFDKADVGVDPDLDAIIAMFKEKDCDIVEKEFVIENPFGCAEEKEILVPEPFPAFGQGSSRVASASGNSVRATPENPSASAGFVPPSLSRKSAEKQVQSDEAKIMADALAVMGIGAVAPTANTDMADPSIPKKEIDALVDLYNATGGDDWQLDYGKEAWAEFVKNPNSANIADLTGVSVYDGHIRGIDLQRVNLKGQLPSSLSDLKKLENLNLSSNSLEGPIPSLDGFKDIMWLELYNNRLSGHIPNLGSSTQLSTIRLDDNNLSGPIPDLGNLSQLYHLNLQNNNLSGAIPDLGNMPQLYFLNLQNNNLSGTIPASISTLGQLGDLNLSHNQLSGQIPDLGGLEELSQLYLSNNQFTGMSGDLPQYAYDIDLAHNRLNTFPQGWGVTDASTVNLSFNEISALPNNVWDMFPEALILNNNRITQIPGCSEDGEARIRQIYLKGNDLTSLPHDFGLNGKFPNLTKLDIGDNPFGEIPPSLYDGAHFSNLIGLGLSNLGIEEIPQAFCDNNKQLADLDLSHNKLSSLPSNFSELVRSELRLLSLADNSFEVFPESLYKGYRKVHEPVPEWGEPGWIEYRNALEQLDLRNNKIEIIPELSPSTCEEDCGHDVHDMPGAYFVLRLDGNQITEYPHKGPNVYYHLTLNNNRLTSIPDKWKMSEYDGSVGPLRVMLLENNRIEEFSEVLTDMISLRGNSIRKIIVAKENWHDSRRLLDNNNIEEIVISEENDNYSWSSYYLSISGNKLRFTNIVDLDNPEKPNPDLLSQPFEHLGNYTQFASEVSMEFSDGSVINAGDIDPVTCSDKLGQLFSFRWESNSGDGWKTVQPQNGAQATPSGFYPDQKEIVYRKHMGDIRLKIKLDESVSKFNNPLETLSYLDDSHPPYWGINHSLQYVYFPGRVEYDPGQPIVKQYDIKRTVPTLCLTPTTTGTNWFYRVYTATEYTHILREQCEKNVERIVEERKRQTIDSLYDAKMSEFYRLSETACMDNIRTDRLAYEYTPKEHHYTLYYYDQAGNLKETVPPEGVAPLDKTKVAELATKKRLRDSGADPGALENLDESLYPAHRLRTRYQYDALNRLAWQRSPDGGAVHFRYDALGRLRLSQNARQAREDKASYIKYDALGRTVESGEMEGFATDLSMDDGEDNDDDDPDDLRAKLNNPAYPGPDDTGLTLRHVTRTHYDRRAAQDLLPEGFPQDFEPENLRKRVAWTERLEEGPGGDAVTAHYSYDIHGNVKSLVQCQPGLDPKRTDYVYDLLSGNVSYVFYQFGKPDQFAHRYDYDADNRLLEVHTSADRLVWHREATYRYYAHGPLRRVELGQAAPQGTDYYYTLQGWLKGVNAVGDESDPGSAATKDAFAYRLGYYEGDYSPVNAGKAPKGEAGLWEKQEAENGNRGLYNGNISWMVTDLPYAGRQDGAREKGVQGMLYRYDQLNRLVKARSLRGYEAATGAFAAREAVMPYDTDYSYDANGNILTLERRNKDGELGHKFSYSYNRDADGELADNRLRRVLNDPEVAAAVGGSSKPAGWDERVYDNEPLPDRQPEHYRSLTVSGAGASVEAGRDVEAVAGEILLKPGFEVKAGAQALFRAEPVPEEKPELFAEQTDPDNYVYDEIGNLLEDKAAKVRIDWLPDGKVARVRKTLDAGEQVTLFAYDASGNRISKTVRTPDGEERTTRYLRDASGNPMATYEDGKLAEQPVYGSSRLGLYRPQTGTLAGDLRVGLRNYELTNHQGNVLAVISDRASADGNPDVLSTNDYFPFGLTMKGRSFSAGKYRYGFQGQESDTETGFVNYKYRMHDPVIGRFFAVDPLAPDYPWNSPYAFSENRVIDGIELEGLEWYYTADGRYAGKYGTSDEIRIIKSDANSIKSFAKFIKPFIKNTTTPPVYRESILFSESSSSTQVKVIKKIWSQKKSFHPIKSINVINDKKSKLAASAVADGKLTVNMGLQENGETLFNNYHNLINTFVHEDQHFKGIGDAVFQHFEIAMYQTSHSSFKRGTKNYKEYIKGVANGYLQDQEGFISRALFNAETVGKREQWLNDPEKNKYIKMYNKNVKSFNKTFNENRKAKNFNRPSNK</sequence>
<keyword evidence="2" id="KW-0677">Repeat</keyword>
<evidence type="ECO:0000313" key="7">
    <source>
        <dbReference type="Proteomes" id="UP001348817"/>
    </source>
</evidence>
<evidence type="ECO:0000256" key="2">
    <source>
        <dbReference type="ARBA" id="ARBA00022737"/>
    </source>
</evidence>
<dbReference type="SMART" id="SM00369">
    <property type="entry name" value="LRR_TYP"/>
    <property type="match status" value="9"/>
</dbReference>
<evidence type="ECO:0000313" key="6">
    <source>
        <dbReference type="EMBL" id="BDD12865.1"/>
    </source>
</evidence>
<keyword evidence="6" id="KW-0614">Plasmid</keyword>
<dbReference type="InterPro" id="IPR001611">
    <property type="entry name" value="Leu-rich_rpt"/>
</dbReference>
<evidence type="ECO:0000259" key="5">
    <source>
        <dbReference type="Pfam" id="PF15638"/>
    </source>
</evidence>
<feature type="chain" id="PRO_5043358745" description="Tox-MPTase2 domain-containing protein" evidence="4">
    <location>
        <begin position="31"/>
        <end position="3086"/>
    </location>
</feature>
<feature type="region of interest" description="Disordered" evidence="3">
    <location>
        <begin position="2151"/>
        <end position="2187"/>
    </location>
</feature>
<dbReference type="GO" id="GO:0005737">
    <property type="term" value="C:cytoplasm"/>
    <property type="evidence" value="ECO:0007669"/>
    <property type="project" value="TreeGrafter"/>
</dbReference>
<dbReference type="KEGG" id="fax:FUAX_52970"/>
<name>A0AAU9DNT5_9BACT</name>
<keyword evidence="4" id="KW-0732">Signal</keyword>
<dbReference type="SUPFAM" id="SSF52058">
    <property type="entry name" value="L domain-like"/>
    <property type="match status" value="2"/>
</dbReference>
<dbReference type="InterPro" id="IPR028914">
    <property type="entry name" value="Tox-MPTase2_dom"/>
</dbReference>
<dbReference type="RefSeq" id="WP_338396104.1">
    <property type="nucleotide sequence ID" value="NZ_AP025321.1"/>
</dbReference>
<dbReference type="InterPro" id="IPR050216">
    <property type="entry name" value="LRR_domain-containing"/>
</dbReference>
<dbReference type="PANTHER" id="PTHR48051:SF1">
    <property type="entry name" value="RAS SUPPRESSOR PROTEIN 1"/>
    <property type="match status" value="1"/>
</dbReference>
<geneLocation type="plasmid" evidence="6 7">
    <name>pFA7</name>
</geneLocation>
<dbReference type="Proteomes" id="UP001348817">
    <property type="component" value="Plasmid pFA7"/>
</dbReference>
<dbReference type="InterPro" id="IPR003591">
    <property type="entry name" value="Leu-rich_rpt_typical-subtyp"/>
</dbReference>
<feature type="domain" description="Tox-MPTase2" evidence="5">
    <location>
        <begin position="2956"/>
        <end position="3026"/>
    </location>
</feature>
<feature type="compositionally biased region" description="Acidic residues" evidence="3">
    <location>
        <begin position="2154"/>
        <end position="2167"/>
    </location>
</feature>
<reference evidence="6 7" key="1">
    <citation type="submission" date="2021-12" db="EMBL/GenBank/DDBJ databases">
        <title>Genome sequencing of bacteria with rrn-lacking chromosome and rrn-plasmid.</title>
        <authorList>
            <person name="Anda M."/>
            <person name="Iwasaki W."/>
        </authorList>
    </citation>
    <scope>NUCLEOTIDE SEQUENCE [LARGE SCALE GENOMIC DNA]</scope>
    <source>
        <strain evidence="6 7">DSM 100852</strain>
        <plasmid evidence="6 7">pFA7</plasmid>
    </source>
</reference>
<dbReference type="Gene3D" id="2.180.10.10">
    <property type="entry name" value="RHS repeat-associated core"/>
    <property type="match status" value="1"/>
</dbReference>
<keyword evidence="1" id="KW-0433">Leucine-rich repeat</keyword>
<evidence type="ECO:0000256" key="3">
    <source>
        <dbReference type="SAM" id="MobiDB-lite"/>
    </source>
</evidence>
<dbReference type="PANTHER" id="PTHR48051">
    <property type="match status" value="1"/>
</dbReference>
<dbReference type="FunFam" id="3.80.10.10:FF:000383">
    <property type="entry name" value="Leucine-rich repeat receptor protein kinase EMS1"/>
    <property type="match status" value="1"/>
</dbReference>
<evidence type="ECO:0000256" key="4">
    <source>
        <dbReference type="SAM" id="SignalP"/>
    </source>
</evidence>
<dbReference type="InterPro" id="IPR022385">
    <property type="entry name" value="Rhs_assc_core"/>
</dbReference>
<feature type="region of interest" description="Disordered" evidence="3">
    <location>
        <begin position="1080"/>
        <end position="1117"/>
    </location>
</feature>
<evidence type="ECO:0000256" key="1">
    <source>
        <dbReference type="ARBA" id="ARBA00022614"/>
    </source>
</evidence>
<dbReference type="SMART" id="SM00364">
    <property type="entry name" value="LRR_BAC"/>
    <property type="match status" value="5"/>
</dbReference>
<feature type="compositionally biased region" description="Polar residues" evidence="3">
    <location>
        <begin position="1080"/>
        <end position="1100"/>
    </location>
</feature>